<dbReference type="AlphaFoldDB" id="A0A6J5DMN2"/>
<evidence type="ECO:0000313" key="2">
    <source>
        <dbReference type="Proteomes" id="UP000494363"/>
    </source>
</evidence>
<proteinExistence type="predicted"/>
<dbReference type="Proteomes" id="UP000494363">
    <property type="component" value="Unassembled WGS sequence"/>
</dbReference>
<gene>
    <name evidence="1" type="ORF">LMG29542_02597</name>
</gene>
<sequence length="298" mass="33041">MSNRNSNVRRKQLAAITPSGQRLTMESYKMLRDRLLNECPEVQHELARAVSSLPKAPGDVNAVWNALGSKPLFSNTKLTLAARYTKAWDDGLFPSMEEFLSSEWEIRYVPVAKKGWRSNSCYMYNAKRVGELHSRLKREGAPSVSISRLHAIRSSALWLRQRVDEVGVTGNLFDLNLENCTSAEALYGAVAPFCCALGIGWGQTTVFHALVDVGFDVVKPDIHVTRTLAFFSELPKSETACKKTRNYLAQPYGPATVVHAARTLAKSIEPLTISNGNAYREVDIILLHASATDLLTTL</sequence>
<accession>A0A6J5DMN2</accession>
<dbReference type="RefSeq" id="WP_175226848.1">
    <property type="nucleotide sequence ID" value="NZ_CADIKH010000010.1"/>
</dbReference>
<keyword evidence="2" id="KW-1185">Reference proteome</keyword>
<protein>
    <submittedName>
        <fullName evidence="1">Uncharacterized protein</fullName>
    </submittedName>
</protein>
<reference evidence="1 2" key="1">
    <citation type="submission" date="2020-04" db="EMBL/GenBank/DDBJ databases">
        <authorList>
            <person name="De Canck E."/>
        </authorList>
    </citation>
    <scope>NUCLEOTIDE SEQUENCE [LARGE SCALE GENOMIC DNA]</scope>
    <source>
        <strain evidence="1 2">LMG 29542</strain>
    </source>
</reference>
<organism evidence="1 2">
    <name type="scientific">Paraburkholderia humisilvae</name>
    <dbReference type="NCBI Taxonomy" id="627669"/>
    <lineage>
        <taxon>Bacteria</taxon>
        <taxon>Pseudomonadati</taxon>
        <taxon>Pseudomonadota</taxon>
        <taxon>Betaproteobacteria</taxon>
        <taxon>Burkholderiales</taxon>
        <taxon>Burkholderiaceae</taxon>
        <taxon>Paraburkholderia</taxon>
    </lineage>
</organism>
<dbReference type="EMBL" id="CADIKH010000010">
    <property type="protein sequence ID" value="CAB3755449.1"/>
    <property type="molecule type" value="Genomic_DNA"/>
</dbReference>
<name>A0A6J5DMN2_9BURK</name>
<evidence type="ECO:0000313" key="1">
    <source>
        <dbReference type="EMBL" id="CAB3755449.1"/>
    </source>
</evidence>